<comment type="caution">
    <text evidence="2">The sequence shown here is derived from an EMBL/GenBank/DDBJ whole genome shotgun (WGS) entry which is preliminary data.</text>
</comment>
<keyword evidence="3" id="KW-1185">Reference proteome</keyword>
<name>A0AAE2VX31_9RHOB</name>
<dbReference type="PANTHER" id="PTHR40254">
    <property type="entry name" value="BLR0577 PROTEIN"/>
    <property type="match status" value="1"/>
</dbReference>
<protein>
    <submittedName>
        <fullName evidence="2">FAD/NAD(P)-binding protein</fullName>
    </submittedName>
</protein>
<dbReference type="AlphaFoldDB" id="A0AAE2VX31"/>
<dbReference type="InterPro" id="IPR052189">
    <property type="entry name" value="L-asp_N-monooxygenase_NS-form"/>
</dbReference>
<dbReference type="RefSeq" id="WP_203241506.1">
    <property type="nucleotide sequence ID" value="NZ_JAFBRH010000001.1"/>
</dbReference>
<evidence type="ECO:0000313" key="2">
    <source>
        <dbReference type="EMBL" id="MBM1713017.1"/>
    </source>
</evidence>
<dbReference type="PANTHER" id="PTHR40254:SF1">
    <property type="entry name" value="BLR0577 PROTEIN"/>
    <property type="match status" value="1"/>
</dbReference>
<evidence type="ECO:0000259" key="1">
    <source>
        <dbReference type="Pfam" id="PF13454"/>
    </source>
</evidence>
<reference evidence="2 3" key="1">
    <citation type="submission" date="2021-01" db="EMBL/GenBank/DDBJ databases">
        <title>Diatom-associated Roseobacters Show Island Model of Population Structure.</title>
        <authorList>
            <person name="Qu L."/>
            <person name="Feng X."/>
            <person name="Chen Y."/>
            <person name="Li L."/>
            <person name="Wang X."/>
            <person name="Hu Z."/>
            <person name="Wang H."/>
            <person name="Luo H."/>
        </authorList>
    </citation>
    <scope>NUCLEOTIDE SEQUENCE [LARGE SCALE GENOMIC DNA]</scope>
    <source>
        <strain evidence="2 3">TR60-84</strain>
    </source>
</reference>
<dbReference type="Pfam" id="PF13454">
    <property type="entry name" value="NAD_binding_9"/>
    <property type="match status" value="1"/>
</dbReference>
<dbReference type="EMBL" id="JAFBRM010000001">
    <property type="protein sequence ID" value="MBM1713017.1"/>
    <property type="molecule type" value="Genomic_DNA"/>
</dbReference>
<gene>
    <name evidence="2" type="ORF">JQV55_05530</name>
</gene>
<sequence length="555" mass="60012">MPSSSTLQCRLAVIGFGPRGLGALEALLIEAKGKNAEVTIDIFDPFEWPAAGPNFDPDQSPHCILNIPIRALNIDPPDILSDRIKPFDEWSSTSYQPEDYPPRSDLGAYLNARFKALCEAGKRKFTVTTIDTLITGAAQSATGWWIQAGDKQHGPYDEVLLTQGQPQTEPDPQLARWTDFATAQGLPLISAYPANQLIERAGEWAGQTVAIRGLGLSTLDVLRMLTWGLGGRFENGSYIASGKEPHRILPFSLDGFPPAAKPATAEVDAQYDPTPEETRAFTTALKDTLDLEPRDALARLCQALVAPATRILGSLDSTATRRDVEDWLEVECDTPGSQETSVAVDALRSSIEMAHARVPPSIGYAIGQLWRKWQNELRRGVNAVRHKTPTAAALVGFDEGLKRYSYGPPVSAAEELLILIDIGMVSLCTVEDPAVLLTPKGWHLIEGDDGMLASVMVDAVLPSPDLDQVSDPLVRGCVEAGMIHPFAKGLGAHTLPEGQLLDREHTPQGGFSMLGRLALGSVIAADSLHDCFGASTSRWAAGVADRCFRNAPRRQ</sequence>
<dbReference type="InterPro" id="IPR038732">
    <property type="entry name" value="HpyO/CreE_NAD-binding"/>
</dbReference>
<accession>A0AAE2VX31</accession>
<feature type="domain" description="FAD-dependent urate hydroxylase HpyO/Asp monooxygenase CreE-like FAD/NAD(P)-binding" evidence="1">
    <location>
        <begin position="12"/>
        <end position="165"/>
    </location>
</feature>
<organism evidence="2 3">
    <name type="scientific">Sulfitobacter geojensis</name>
    <dbReference type="NCBI Taxonomy" id="1342299"/>
    <lineage>
        <taxon>Bacteria</taxon>
        <taxon>Pseudomonadati</taxon>
        <taxon>Pseudomonadota</taxon>
        <taxon>Alphaproteobacteria</taxon>
        <taxon>Rhodobacterales</taxon>
        <taxon>Roseobacteraceae</taxon>
        <taxon>Sulfitobacter</taxon>
    </lineage>
</organism>
<dbReference type="Proteomes" id="UP000732193">
    <property type="component" value="Unassembled WGS sequence"/>
</dbReference>
<proteinExistence type="predicted"/>
<evidence type="ECO:0000313" key="3">
    <source>
        <dbReference type="Proteomes" id="UP000732193"/>
    </source>
</evidence>